<protein>
    <recommendedName>
        <fullName evidence="4">DUF4282 domain-containing protein</fullName>
    </recommendedName>
</protein>
<keyword evidence="3" id="KW-1185">Reference proteome</keyword>
<dbReference type="EMBL" id="ARXU01000004">
    <property type="protein sequence ID" value="KGD61499.1"/>
    <property type="molecule type" value="Genomic_DNA"/>
</dbReference>
<evidence type="ECO:0000313" key="2">
    <source>
        <dbReference type="EMBL" id="KGD61499.1"/>
    </source>
</evidence>
<dbReference type="Proteomes" id="UP000029443">
    <property type="component" value="Unassembled WGS sequence"/>
</dbReference>
<organism evidence="2 3">
    <name type="scientific">Alcanivorax jadensis T9</name>
    <dbReference type="NCBI Taxonomy" id="1177181"/>
    <lineage>
        <taxon>Bacteria</taxon>
        <taxon>Pseudomonadati</taxon>
        <taxon>Pseudomonadota</taxon>
        <taxon>Gammaproteobacteria</taxon>
        <taxon>Oceanospirillales</taxon>
        <taxon>Alcanivoracaceae</taxon>
        <taxon>Alcanivorax</taxon>
    </lineage>
</organism>
<feature type="transmembrane region" description="Helical" evidence="1">
    <location>
        <begin position="79"/>
        <end position="102"/>
    </location>
</feature>
<comment type="caution">
    <text evidence="2">The sequence shown here is derived from an EMBL/GenBank/DDBJ whole genome shotgun (WGS) entry which is preliminary data.</text>
</comment>
<accession>A0ABR4WEV7</accession>
<keyword evidence="1" id="KW-0472">Membrane</keyword>
<evidence type="ECO:0008006" key="4">
    <source>
        <dbReference type="Google" id="ProtNLM"/>
    </source>
</evidence>
<dbReference type="InterPro" id="IPR025557">
    <property type="entry name" value="DUF4282"/>
</dbReference>
<feature type="transmembrane region" description="Helical" evidence="1">
    <location>
        <begin position="43"/>
        <end position="67"/>
    </location>
</feature>
<gene>
    <name evidence="2" type="ORF">T9A_01448</name>
</gene>
<dbReference type="Pfam" id="PF14110">
    <property type="entry name" value="DUF4282"/>
    <property type="match status" value="1"/>
</dbReference>
<keyword evidence="1" id="KW-1133">Transmembrane helix</keyword>
<reference evidence="2 3" key="1">
    <citation type="submission" date="2012-09" db="EMBL/GenBank/DDBJ databases">
        <title>Genome Sequence of alkane-degrading Bacterium Alcanivorax jadensis T9.</title>
        <authorList>
            <person name="Lai Q."/>
            <person name="Shao Z."/>
        </authorList>
    </citation>
    <scope>NUCLEOTIDE SEQUENCE [LARGE SCALE GENOMIC DNA]</scope>
    <source>
        <strain evidence="2 3">T9</strain>
    </source>
</reference>
<proteinExistence type="predicted"/>
<sequence length="172" mass="19924">MVENNQHITPEKQTEKFGDRMRRGLFWVVQYWRELFNFKFDKYMIIQVLPGVYGIALVAIACGLVYVCVEAFMASTWRGLFYFFFAAPLTFLVLASVLRALLEFYMVVFKMSEHVDELVGLRDTVDRLSGISDSVDEMVAVTRRIPFWRALSSNPAKTRSKKADQVEERKSA</sequence>
<evidence type="ECO:0000256" key="1">
    <source>
        <dbReference type="SAM" id="Phobius"/>
    </source>
</evidence>
<dbReference type="RefSeq" id="WP_035246473.1">
    <property type="nucleotide sequence ID" value="NZ_ARXU01000004.1"/>
</dbReference>
<name>A0ABR4WEV7_9GAMM</name>
<evidence type="ECO:0000313" key="3">
    <source>
        <dbReference type="Proteomes" id="UP000029443"/>
    </source>
</evidence>
<keyword evidence="1" id="KW-0812">Transmembrane</keyword>